<dbReference type="RefSeq" id="WP_229856022.1">
    <property type="nucleotide sequence ID" value="NZ_BNAD01000001.1"/>
</dbReference>
<reference evidence="2" key="1">
    <citation type="journal article" date="2019" name="Int. J. Syst. Evol. Microbiol.">
        <title>The Global Catalogue of Microorganisms (GCM) 10K type strain sequencing project: providing services to taxonomists for standard genome sequencing and annotation.</title>
        <authorList>
            <consortium name="The Broad Institute Genomics Platform"/>
            <consortium name="The Broad Institute Genome Sequencing Center for Infectious Disease"/>
            <person name="Wu L."/>
            <person name="Ma J."/>
        </authorList>
    </citation>
    <scope>NUCLEOTIDE SEQUENCE [LARGE SCALE GENOMIC DNA]</scope>
    <source>
        <strain evidence="2">CGMCC 1.12791</strain>
    </source>
</reference>
<gene>
    <name evidence="1" type="ORF">GCM10011376_05850</name>
</gene>
<evidence type="ECO:0008006" key="3">
    <source>
        <dbReference type="Google" id="ProtNLM"/>
    </source>
</evidence>
<evidence type="ECO:0000313" key="2">
    <source>
        <dbReference type="Proteomes" id="UP000597341"/>
    </source>
</evidence>
<name>A0ABQ3HJB1_9ACTN</name>
<sequence length="41" mass="4366">MKKLLLLVLAAAGAVVAKKKLDEGKNEQALWAEATDTVEKA</sequence>
<keyword evidence="2" id="KW-1185">Reference proteome</keyword>
<dbReference type="NCBIfam" id="NF038356">
    <property type="entry name" value="actino_DLW39"/>
    <property type="match status" value="1"/>
</dbReference>
<proteinExistence type="predicted"/>
<dbReference type="InterPro" id="IPR047990">
    <property type="entry name" value="DLW39-like"/>
</dbReference>
<dbReference type="EMBL" id="BNAD01000001">
    <property type="protein sequence ID" value="GHE15822.1"/>
    <property type="molecule type" value="Genomic_DNA"/>
</dbReference>
<dbReference type="Proteomes" id="UP000597341">
    <property type="component" value="Unassembled WGS sequence"/>
</dbReference>
<accession>A0ABQ3HJB1</accession>
<protein>
    <recommendedName>
        <fullName evidence="3">YtxH domain-containing protein</fullName>
    </recommendedName>
</protein>
<organism evidence="1 2">
    <name type="scientific">Nocardioides flavus</name>
    <name type="common">ex Wang et al. 2016</name>
    <dbReference type="NCBI Taxonomy" id="2058780"/>
    <lineage>
        <taxon>Bacteria</taxon>
        <taxon>Bacillati</taxon>
        <taxon>Actinomycetota</taxon>
        <taxon>Actinomycetes</taxon>
        <taxon>Propionibacteriales</taxon>
        <taxon>Nocardioidaceae</taxon>
        <taxon>Nocardioides</taxon>
    </lineage>
</organism>
<evidence type="ECO:0000313" key="1">
    <source>
        <dbReference type="EMBL" id="GHE15822.1"/>
    </source>
</evidence>
<comment type="caution">
    <text evidence="1">The sequence shown here is derived from an EMBL/GenBank/DDBJ whole genome shotgun (WGS) entry which is preliminary data.</text>
</comment>